<dbReference type="SUPFAM" id="SSF56112">
    <property type="entry name" value="Protein kinase-like (PK-like)"/>
    <property type="match status" value="1"/>
</dbReference>
<dbReference type="PROSITE" id="PS50011">
    <property type="entry name" value="PROTEIN_KINASE_DOM"/>
    <property type="match status" value="1"/>
</dbReference>
<dbReference type="InterPro" id="IPR001245">
    <property type="entry name" value="Ser-Thr/Tyr_kinase_cat_dom"/>
</dbReference>
<reference evidence="2 3" key="1">
    <citation type="submission" date="2016-04" db="EMBL/GenBank/DDBJ databases">
        <title>Genome analyses suggest a sexual origin of heterokaryosis in a supposedly ancient asexual fungus.</title>
        <authorList>
            <person name="Ropars J."/>
            <person name="Sedzielewska K."/>
            <person name="Noel J."/>
            <person name="Charron P."/>
            <person name="Farinelli L."/>
            <person name="Marton T."/>
            <person name="Kruger M."/>
            <person name="Pelin A."/>
            <person name="Brachmann A."/>
            <person name="Corradi N."/>
        </authorList>
    </citation>
    <scope>NUCLEOTIDE SEQUENCE [LARGE SCALE GENOMIC DNA]</scope>
    <source>
        <strain evidence="2 3">A5</strain>
    </source>
</reference>
<name>A0A2N0Q6U9_9GLOM</name>
<dbReference type="VEuPathDB" id="FungiDB:RhiirA1_454758"/>
<keyword evidence="2" id="KW-0808">Transferase</keyword>
<dbReference type="GO" id="GO:0004674">
    <property type="term" value="F:protein serine/threonine kinase activity"/>
    <property type="evidence" value="ECO:0007669"/>
    <property type="project" value="TreeGrafter"/>
</dbReference>
<evidence type="ECO:0000313" key="2">
    <source>
        <dbReference type="EMBL" id="PKC14759.1"/>
    </source>
</evidence>
<keyword evidence="2" id="KW-0418">Kinase</keyword>
<dbReference type="Pfam" id="PF07714">
    <property type="entry name" value="PK_Tyr_Ser-Thr"/>
    <property type="match status" value="1"/>
</dbReference>
<dbReference type="InterPro" id="IPR000719">
    <property type="entry name" value="Prot_kinase_dom"/>
</dbReference>
<protein>
    <submittedName>
        <fullName evidence="2">Kinase-like protein</fullName>
    </submittedName>
</protein>
<dbReference type="InterPro" id="IPR011009">
    <property type="entry name" value="Kinase-like_dom_sf"/>
</dbReference>
<dbReference type="InterPro" id="IPR051681">
    <property type="entry name" value="Ser/Thr_Kinases-Pseudokinases"/>
</dbReference>
<dbReference type="PANTHER" id="PTHR44329">
    <property type="entry name" value="SERINE/THREONINE-PROTEIN KINASE TNNI3K-RELATED"/>
    <property type="match status" value="1"/>
</dbReference>
<feature type="domain" description="Protein kinase" evidence="1">
    <location>
        <begin position="139"/>
        <end position="404"/>
    </location>
</feature>
<dbReference type="Gene3D" id="1.10.510.10">
    <property type="entry name" value="Transferase(Phosphotransferase) domain 1"/>
    <property type="match status" value="1"/>
</dbReference>
<proteinExistence type="predicted"/>
<dbReference type="VEuPathDB" id="FungiDB:FUN_002753"/>
<dbReference type="Proteomes" id="UP000232722">
    <property type="component" value="Unassembled WGS sequence"/>
</dbReference>
<evidence type="ECO:0000259" key="1">
    <source>
        <dbReference type="PROSITE" id="PS50011"/>
    </source>
</evidence>
<comment type="caution">
    <text evidence="2">The sequence shown here is derived from an EMBL/GenBank/DDBJ whole genome shotgun (WGS) entry which is preliminary data.</text>
</comment>
<accession>A0A2N0Q6U9</accession>
<dbReference type="GO" id="GO:0005524">
    <property type="term" value="F:ATP binding"/>
    <property type="evidence" value="ECO:0007669"/>
    <property type="project" value="InterPro"/>
</dbReference>
<dbReference type="EMBL" id="LLXJ01000119">
    <property type="protein sequence ID" value="PKC14759.1"/>
    <property type="molecule type" value="Genomic_DNA"/>
</dbReference>
<gene>
    <name evidence="2" type="ORF">RhiirA5_495122</name>
</gene>
<organism evidence="2 3">
    <name type="scientific">Rhizophagus irregularis</name>
    <dbReference type="NCBI Taxonomy" id="588596"/>
    <lineage>
        <taxon>Eukaryota</taxon>
        <taxon>Fungi</taxon>
        <taxon>Fungi incertae sedis</taxon>
        <taxon>Mucoromycota</taxon>
        <taxon>Glomeromycotina</taxon>
        <taxon>Glomeromycetes</taxon>
        <taxon>Glomerales</taxon>
        <taxon>Glomeraceae</taxon>
        <taxon>Rhizophagus</taxon>
    </lineage>
</organism>
<evidence type="ECO:0000313" key="3">
    <source>
        <dbReference type="Proteomes" id="UP000232722"/>
    </source>
</evidence>
<sequence length="490" mass="57552">MANIRYELIFSTLNKSKSLIDLNIHNNLEKKYEYIKQIILNDEEEILTKDEKLEAIKLLNNTFDKDKILYNEGTKRICENCQKECLAISYCEYCIRNYLKENFSNWTSENVGIDDLIRKCQMESYVPNRIIEWIPYNSLQNTKYLTEGGYSKIYTADWIDGEYFQWNNQERKLKRFGKQEVILKRLENGESTNRNWFDEVKSHLTLSNKWSGVVKCYGLTKDPSDGNYMLVIQQMNMDLREYLQQNRNLTWKEKIDIIFYIINALSQIHNENAIHRDLHSGNILFSQLNQEFYISDLGFCGPADKKLDNIYGNLSYVAPEVIFKKETNFASDIYSIAILMWEISSGQSPFINYARDYYLATEIMNGTRPKIMSSTPLEYKKLMEQCWHADPTKRPDINSLHNKIFEIRKLYYQNNQYENNKQHQTCNDNIVTSSNYTSATSIYSSDNNSSKFGNLLEIRTVTEAHRSQDNFSIPNKIEDIGNNSLSSKNN</sequence>
<dbReference type="AlphaFoldDB" id="A0A2N0Q6U9"/>
<reference evidence="2 3" key="2">
    <citation type="submission" date="2017-09" db="EMBL/GenBank/DDBJ databases">
        <title>Extensive intraspecific genome diversity in a model arbuscular mycorrhizal fungus.</title>
        <authorList>
            <person name="Chen E.C."/>
            <person name="Morin E."/>
            <person name="Beaudet D."/>
            <person name="Noel J."/>
            <person name="Ndikumana S."/>
            <person name="Charron P."/>
            <person name="St-Onge C."/>
            <person name="Giorgi J."/>
            <person name="Grigoriev I.V."/>
            <person name="Roux C."/>
            <person name="Martin F.M."/>
            <person name="Corradi N."/>
        </authorList>
    </citation>
    <scope>NUCLEOTIDE SEQUENCE [LARGE SCALE GENOMIC DNA]</scope>
    <source>
        <strain evidence="2 3">A5</strain>
    </source>
</reference>
<dbReference type="VEuPathDB" id="FungiDB:RhiirFUN_002821"/>